<protein>
    <submittedName>
        <fullName evidence="1">Ribose-phosphate pyrophosphokinase</fullName>
    </submittedName>
</protein>
<proteinExistence type="predicted"/>
<reference evidence="1 2" key="1">
    <citation type="submission" date="2020-07" db="EMBL/GenBank/DDBJ databases">
        <title>Complete genome sequence for Sandaracinobacter sp. M6.</title>
        <authorList>
            <person name="Tang Y."/>
            <person name="Liu Q."/>
            <person name="Guo Z."/>
            <person name="Lei P."/>
            <person name="Huang B."/>
        </authorList>
    </citation>
    <scope>NUCLEOTIDE SEQUENCE [LARGE SCALE GENOMIC DNA]</scope>
    <source>
        <strain evidence="1 2">M6</strain>
    </source>
</reference>
<sequence>MDELEAYLIAAAKVRESVTYGEVFAAFGLPFQRFQVGALCAALDSVDQVQRGKDRPELAVLVVRGSDRLPGQGWWLSKHPAQAEWTGPFVGPAAAAYVRDIQRRTFDWWETADADG</sequence>
<evidence type="ECO:0000313" key="1">
    <source>
        <dbReference type="EMBL" id="QMW21733.1"/>
    </source>
</evidence>
<dbReference type="AlphaFoldDB" id="A0A7G5IEE1"/>
<dbReference type="Proteomes" id="UP000515292">
    <property type="component" value="Chromosome"/>
</dbReference>
<dbReference type="GO" id="GO:0016301">
    <property type="term" value="F:kinase activity"/>
    <property type="evidence" value="ECO:0007669"/>
    <property type="project" value="UniProtKB-KW"/>
</dbReference>
<keyword evidence="1" id="KW-0808">Transferase</keyword>
<keyword evidence="1" id="KW-0418">Kinase</keyword>
<name>A0A7G5IEE1_9SPHN</name>
<dbReference type="KEGG" id="sand:H3309_09970"/>
<organism evidence="1 2">
    <name type="scientific">Sandaracinobacteroides saxicola</name>
    <dbReference type="NCBI Taxonomy" id="2759707"/>
    <lineage>
        <taxon>Bacteria</taxon>
        <taxon>Pseudomonadati</taxon>
        <taxon>Pseudomonadota</taxon>
        <taxon>Alphaproteobacteria</taxon>
        <taxon>Sphingomonadales</taxon>
        <taxon>Sphingosinicellaceae</taxon>
        <taxon>Sandaracinobacteroides</taxon>
    </lineage>
</organism>
<dbReference type="EMBL" id="CP059851">
    <property type="protein sequence ID" value="QMW21733.1"/>
    <property type="molecule type" value="Genomic_DNA"/>
</dbReference>
<dbReference type="RefSeq" id="WP_182294579.1">
    <property type="nucleotide sequence ID" value="NZ_CP059851.1"/>
</dbReference>
<keyword evidence="2" id="KW-1185">Reference proteome</keyword>
<accession>A0A7G5IEE1</accession>
<gene>
    <name evidence="1" type="ORF">H3309_09970</name>
</gene>
<evidence type="ECO:0000313" key="2">
    <source>
        <dbReference type="Proteomes" id="UP000515292"/>
    </source>
</evidence>